<dbReference type="InterPro" id="IPR033138">
    <property type="entry name" value="Cu_oxidase_CS"/>
</dbReference>
<comment type="caution">
    <text evidence="5">The sequence shown here is derived from an EMBL/GenBank/DDBJ whole genome shotgun (WGS) entry which is preliminary data.</text>
</comment>
<evidence type="ECO:0000256" key="2">
    <source>
        <dbReference type="ARBA" id="ARBA00023008"/>
    </source>
</evidence>
<name>A0A1F7X946_9BACT</name>
<keyword evidence="3" id="KW-0812">Transmembrane</keyword>
<evidence type="ECO:0000313" key="6">
    <source>
        <dbReference type="Proteomes" id="UP000178533"/>
    </source>
</evidence>
<keyword evidence="3" id="KW-0472">Membrane</keyword>
<keyword evidence="1" id="KW-0479">Metal-binding</keyword>
<feature type="transmembrane region" description="Helical" evidence="3">
    <location>
        <begin position="12"/>
        <end position="34"/>
    </location>
</feature>
<dbReference type="SUPFAM" id="SSF49503">
    <property type="entry name" value="Cupredoxins"/>
    <property type="match status" value="1"/>
</dbReference>
<evidence type="ECO:0000256" key="1">
    <source>
        <dbReference type="ARBA" id="ARBA00022723"/>
    </source>
</evidence>
<evidence type="ECO:0000256" key="3">
    <source>
        <dbReference type="SAM" id="Phobius"/>
    </source>
</evidence>
<accession>A0A1F7X946</accession>
<keyword evidence="3" id="KW-1133">Transmembrane helix</keyword>
<dbReference type="PANTHER" id="PTHR38439">
    <property type="entry name" value="AURACYANIN-B"/>
    <property type="match status" value="1"/>
</dbReference>
<sequence length="151" mass="16476">MEEVQNIKKKGMGLTFIAGVIIVALMVVIGLYLIKSKSEAAQTVNEANISGVESNIPNETVSTITVEGGNYYFNPNEIRVKKGEPVRIILNSVDGIAHNLVIDEFNVTSETISSDETTQVEFTPDKTGTFEFYCSIDGHRAMGMKGTLIVE</sequence>
<dbReference type="STRING" id="1802481.A2W13_02310"/>
<feature type="domain" description="EfeO-type cupredoxin-like" evidence="4">
    <location>
        <begin position="58"/>
        <end position="150"/>
    </location>
</feature>
<evidence type="ECO:0000259" key="4">
    <source>
        <dbReference type="Pfam" id="PF13473"/>
    </source>
</evidence>
<dbReference type="EMBL" id="MGFT01000018">
    <property type="protein sequence ID" value="OGM11546.1"/>
    <property type="molecule type" value="Genomic_DNA"/>
</dbReference>
<protein>
    <recommendedName>
        <fullName evidence="4">EfeO-type cupredoxin-like domain-containing protein</fullName>
    </recommendedName>
</protein>
<dbReference type="InterPro" id="IPR008972">
    <property type="entry name" value="Cupredoxin"/>
</dbReference>
<dbReference type="PROSITE" id="PS00079">
    <property type="entry name" value="MULTICOPPER_OXIDASE1"/>
    <property type="match status" value="1"/>
</dbReference>
<dbReference type="CDD" id="cd00920">
    <property type="entry name" value="Cupredoxin"/>
    <property type="match status" value="1"/>
</dbReference>
<dbReference type="Proteomes" id="UP000178533">
    <property type="component" value="Unassembled WGS sequence"/>
</dbReference>
<organism evidence="5 6">
    <name type="scientific">Candidatus Woesebacteria bacterium RBG_16_36_11</name>
    <dbReference type="NCBI Taxonomy" id="1802481"/>
    <lineage>
        <taxon>Bacteria</taxon>
        <taxon>Candidatus Woeseibacteriota</taxon>
    </lineage>
</organism>
<dbReference type="Pfam" id="PF13473">
    <property type="entry name" value="Cupredoxin_1"/>
    <property type="match status" value="1"/>
</dbReference>
<keyword evidence="2" id="KW-0186">Copper</keyword>
<dbReference type="InterPro" id="IPR028096">
    <property type="entry name" value="EfeO_Cupredoxin"/>
</dbReference>
<evidence type="ECO:0000313" key="5">
    <source>
        <dbReference type="EMBL" id="OGM11546.1"/>
    </source>
</evidence>
<dbReference type="GO" id="GO:0046872">
    <property type="term" value="F:metal ion binding"/>
    <property type="evidence" value="ECO:0007669"/>
    <property type="project" value="UniProtKB-KW"/>
</dbReference>
<reference evidence="5 6" key="1">
    <citation type="journal article" date="2016" name="Nat. Commun.">
        <title>Thousands of microbial genomes shed light on interconnected biogeochemical processes in an aquifer system.</title>
        <authorList>
            <person name="Anantharaman K."/>
            <person name="Brown C.T."/>
            <person name="Hug L.A."/>
            <person name="Sharon I."/>
            <person name="Castelle C.J."/>
            <person name="Probst A.J."/>
            <person name="Thomas B.C."/>
            <person name="Singh A."/>
            <person name="Wilkins M.J."/>
            <person name="Karaoz U."/>
            <person name="Brodie E.L."/>
            <person name="Williams K.H."/>
            <person name="Hubbard S.S."/>
            <person name="Banfield J.F."/>
        </authorList>
    </citation>
    <scope>NUCLEOTIDE SEQUENCE [LARGE SCALE GENOMIC DNA]</scope>
</reference>
<gene>
    <name evidence="5" type="ORF">A2W13_02310</name>
</gene>
<dbReference type="AlphaFoldDB" id="A0A1F7X946"/>
<dbReference type="PANTHER" id="PTHR38439:SF3">
    <property type="entry name" value="COPPER-RESISTANT CUPROPROTEIN COPI"/>
    <property type="match status" value="1"/>
</dbReference>
<dbReference type="InterPro" id="IPR050845">
    <property type="entry name" value="Cu-binding_ET"/>
</dbReference>
<proteinExistence type="predicted"/>
<dbReference type="Gene3D" id="2.60.40.420">
    <property type="entry name" value="Cupredoxins - blue copper proteins"/>
    <property type="match status" value="1"/>
</dbReference>